<evidence type="ECO:0000313" key="1">
    <source>
        <dbReference type="EMBL" id="JAD95778.1"/>
    </source>
</evidence>
<sequence length="53" mass="6177">MTMINHFGRNLPRMEVFLLFCNIFTKQRGIEKHPTRSGILYEVGSHQKACKPT</sequence>
<organism evidence="1">
    <name type="scientific">Arundo donax</name>
    <name type="common">Giant reed</name>
    <name type="synonym">Donax arundinaceus</name>
    <dbReference type="NCBI Taxonomy" id="35708"/>
    <lineage>
        <taxon>Eukaryota</taxon>
        <taxon>Viridiplantae</taxon>
        <taxon>Streptophyta</taxon>
        <taxon>Embryophyta</taxon>
        <taxon>Tracheophyta</taxon>
        <taxon>Spermatophyta</taxon>
        <taxon>Magnoliopsida</taxon>
        <taxon>Liliopsida</taxon>
        <taxon>Poales</taxon>
        <taxon>Poaceae</taxon>
        <taxon>PACMAD clade</taxon>
        <taxon>Arundinoideae</taxon>
        <taxon>Arundineae</taxon>
        <taxon>Arundo</taxon>
    </lineage>
</organism>
<protein>
    <submittedName>
        <fullName evidence="1">Uncharacterized protein</fullName>
    </submittedName>
</protein>
<name>A0A0A9E9R5_ARUDO</name>
<dbReference type="AlphaFoldDB" id="A0A0A9E9R5"/>
<proteinExistence type="predicted"/>
<reference evidence="1" key="1">
    <citation type="submission" date="2014-09" db="EMBL/GenBank/DDBJ databases">
        <authorList>
            <person name="Magalhaes I.L.F."/>
            <person name="Oliveira U."/>
            <person name="Santos F.R."/>
            <person name="Vidigal T.H.D.A."/>
            <person name="Brescovit A.D."/>
            <person name="Santos A.J."/>
        </authorList>
    </citation>
    <scope>NUCLEOTIDE SEQUENCE</scope>
    <source>
        <tissue evidence="1">Shoot tissue taken approximately 20 cm above the soil surface</tissue>
    </source>
</reference>
<accession>A0A0A9E9R5</accession>
<reference evidence="1" key="2">
    <citation type="journal article" date="2015" name="Data Brief">
        <title>Shoot transcriptome of the giant reed, Arundo donax.</title>
        <authorList>
            <person name="Barrero R.A."/>
            <person name="Guerrero F.D."/>
            <person name="Moolhuijzen P."/>
            <person name="Goolsby J.A."/>
            <person name="Tidwell J."/>
            <person name="Bellgard S.E."/>
            <person name="Bellgard M.I."/>
        </authorList>
    </citation>
    <scope>NUCLEOTIDE SEQUENCE</scope>
    <source>
        <tissue evidence="1">Shoot tissue taken approximately 20 cm above the soil surface</tissue>
    </source>
</reference>
<dbReference type="EMBL" id="GBRH01202117">
    <property type="protein sequence ID" value="JAD95778.1"/>
    <property type="molecule type" value="Transcribed_RNA"/>
</dbReference>